<evidence type="ECO:0008006" key="3">
    <source>
        <dbReference type="Google" id="ProtNLM"/>
    </source>
</evidence>
<accession>A0A5E6TKS3</accession>
<dbReference type="AlphaFoldDB" id="A0A5E6TKS3"/>
<dbReference type="PROSITE" id="PS51257">
    <property type="entry name" value="PROKAR_LIPOPROTEIN"/>
    <property type="match status" value="1"/>
</dbReference>
<evidence type="ECO:0000313" key="1">
    <source>
        <dbReference type="EMBL" id="VVM93999.1"/>
    </source>
</evidence>
<dbReference type="RefSeq" id="WP_150650867.1">
    <property type="nucleotide sequence ID" value="NZ_CABVHJ010000008.1"/>
</dbReference>
<protein>
    <recommendedName>
        <fullName evidence="3">Lipoprotein</fullName>
    </recommendedName>
</protein>
<organism evidence="1 2">
    <name type="scientific">Pseudomonas fluorescens</name>
    <dbReference type="NCBI Taxonomy" id="294"/>
    <lineage>
        <taxon>Bacteria</taxon>
        <taxon>Pseudomonadati</taxon>
        <taxon>Pseudomonadota</taxon>
        <taxon>Gammaproteobacteria</taxon>
        <taxon>Pseudomonadales</taxon>
        <taxon>Pseudomonadaceae</taxon>
        <taxon>Pseudomonas</taxon>
    </lineage>
</organism>
<evidence type="ECO:0000313" key="2">
    <source>
        <dbReference type="Proteomes" id="UP000327167"/>
    </source>
</evidence>
<name>A0A5E6TKS3_PSEFL</name>
<proteinExistence type="predicted"/>
<reference evidence="1 2" key="1">
    <citation type="submission" date="2019-09" db="EMBL/GenBank/DDBJ databases">
        <authorList>
            <person name="Chandra G."/>
            <person name="Truman W A."/>
        </authorList>
    </citation>
    <scope>NUCLEOTIDE SEQUENCE [LARGE SCALE GENOMIC DNA]</scope>
    <source>
        <strain evidence="1">PS655</strain>
    </source>
</reference>
<dbReference type="EMBL" id="CABVHJ010000008">
    <property type="protein sequence ID" value="VVM93999.1"/>
    <property type="molecule type" value="Genomic_DNA"/>
</dbReference>
<gene>
    <name evidence="1" type="ORF">PS655_02965</name>
</gene>
<sequence>MKLIVGALAVALLLGCSHKRQPLDNRDPCLDFGPPESSGFKACLDRRAQALKELLEGTGRKQYQIVFDEKVVP</sequence>
<dbReference type="Proteomes" id="UP000327167">
    <property type="component" value="Unassembled WGS sequence"/>
</dbReference>